<reference evidence="1" key="1">
    <citation type="submission" date="2014-09" db="EMBL/GenBank/DDBJ databases">
        <authorList>
            <person name="Magalhaes I.L.F."/>
            <person name="Oliveira U."/>
            <person name="Santos F.R."/>
            <person name="Vidigal T.H.D.A."/>
            <person name="Brescovit A.D."/>
            <person name="Santos A.J."/>
        </authorList>
    </citation>
    <scope>NUCLEOTIDE SEQUENCE</scope>
    <source>
        <tissue evidence="1">Shoot tissue taken approximately 20 cm above the soil surface</tissue>
    </source>
</reference>
<dbReference type="EMBL" id="GBRH01261134">
    <property type="protein sequence ID" value="JAD36761.1"/>
    <property type="molecule type" value="Transcribed_RNA"/>
</dbReference>
<reference evidence="1" key="2">
    <citation type="journal article" date="2015" name="Data Brief">
        <title>Shoot transcriptome of the giant reed, Arundo donax.</title>
        <authorList>
            <person name="Barrero R.A."/>
            <person name="Guerrero F.D."/>
            <person name="Moolhuijzen P."/>
            <person name="Goolsby J.A."/>
            <person name="Tidwell J."/>
            <person name="Bellgard S.E."/>
            <person name="Bellgard M.I."/>
        </authorList>
    </citation>
    <scope>NUCLEOTIDE SEQUENCE</scope>
    <source>
        <tissue evidence="1">Shoot tissue taken approximately 20 cm above the soil surface</tissue>
    </source>
</reference>
<protein>
    <submittedName>
        <fullName evidence="1">Uncharacterized protein</fullName>
    </submittedName>
</protein>
<organism evidence="1">
    <name type="scientific">Arundo donax</name>
    <name type="common">Giant reed</name>
    <name type="synonym">Donax arundinaceus</name>
    <dbReference type="NCBI Taxonomy" id="35708"/>
    <lineage>
        <taxon>Eukaryota</taxon>
        <taxon>Viridiplantae</taxon>
        <taxon>Streptophyta</taxon>
        <taxon>Embryophyta</taxon>
        <taxon>Tracheophyta</taxon>
        <taxon>Spermatophyta</taxon>
        <taxon>Magnoliopsida</taxon>
        <taxon>Liliopsida</taxon>
        <taxon>Poales</taxon>
        <taxon>Poaceae</taxon>
        <taxon>PACMAD clade</taxon>
        <taxon>Arundinoideae</taxon>
        <taxon>Arundineae</taxon>
        <taxon>Arundo</taxon>
    </lineage>
</organism>
<dbReference type="AlphaFoldDB" id="A0A0A8ZD73"/>
<sequence>MLHSLHYSSCLPATNIMKRKVACVIY</sequence>
<evidence type="ECO:0000313" key="1">
    <source>
        <dbReference type="EMBL" id="JAD36761.1"/>
    </source>
</evidence>
<accession>A0A0A8ZD73</accession>
<name>A0A0A8ZD73_ARUDO</name>
<proteinExistence type="predicted"/>